<feature type="transmembrane region" description="Helical" evidence="1">
    <location>
        <begin position="238"/>
        <end position="255"/>
    </location>
</feature>
<name>A0A1G7V8Q8_9LACT</name>
<feature type="transmembrane region" description="Helical" evidence="1">
    <location>
        <begin position="360"/>
        <end position="380"/>
    </location>
</feature>
<dbReference type="PANTHER" id="PTHR38454:SF1">
    <property type="entry name" value="INTEGRAL MEMBRANE PROTEIN"/>
    <property type="match status" value="1"/>
</dbReference>
<evidence type="ECO:0000313" key="3">
    <source>
        <dbReference type="Proteomes" id="UP000199708"/>
    </source>
</evidence>
<proteinExistence type="predicted"/>
<keyword evidence="1" id="KW-1133">Transmembrane helix</keyword>
<evidence type="ECO:0000256" key="1">
    <source>
        <dbReference type="SAM" id="Phobius"/>
    </source>
</evidence>
<sequence length="888" mass="103711">MKNKSKLYFVLLNLLITFLIANLIAYLMEFIPLGDQSERTMLTIDLGQQYIDFFSLYKRALTEDPRLFLYSFEKGIGGEMIGLWAYYLMSPFNLLLLLFKQENLDLAVSFLTLFKLLAISSSFYYFVEKKYQLNPVVAITFSQAYCFMSYTMAYQLNIMWLDGLFFLPIIALGLDRLIKNNKPLLYIFALTFSMISHYYISYMICLFLIGYCLFVIYEDDRDLSLKQVITKYLSFIKHSFYSTCLAGFLLIPTFMSTLRSKSAQAEGQFNFILDWTSQYSILDLFSKSFIGAFDYGEMASGSANFYVGMAATVLILYYFLSHSIALKEKLISLSLLAFYFASFTFSNLDKLWHLGQFPIWYHSRFSFVVSFFILILAIRAYDKMKLIKLRQILMIILALTGFCFFYYIRTDYSFLTTEKIFYSLVFILLTCLVLYLSRKPHQLLNYVLLILACFELNLNGFLILSENDNYVQPSRFNDYITLLDDIVKPIRPQKNEFYRIYKTFQRTKNESLFANYPSVSHFGSTIEAASTQLYGYLGLPHTSNSINYTSGTLFTDDLFNIRYLVDITSNTNMYTTVDNFPLYREATDFDIRAHEKKDKEKRYVYYENNDLLGLGMEVSSDIKHTKFKKFKPIENQEKLLRLIDFDGNGQPFFKQQPFKDIDYLNLKVTSKGDGDFYTYTKEDLNRNASIALAFETKSDNPYYFTFPNQYSDNKVSLLLNSKTYDFYSPSNSRQVMDAAFGKAGKDHLLRVKLKKDSFKANLIRLYEFDLDRYQKMITKRKNDQFEISSFKENAVEGTIKMQQKEGFMLITLPYDPDWKIKVDDKEIKAQPVLNNTLMAIPLKNGKHAIKMTYFPNSIIYGAFVSLTGALLIILDQKKFRFKIKGFLI</sequence>
<dbReference type="EMBL" id="FNCK01000016">
    <property type="protein sequence ID" value="SDG56107.1"/>
    <property type="molecule type" value="Genomic_DNA"/>
</dbReference>
<feature type="transmembrane region" description="Helical" evidence="1">
    <location>
        <begin position="81"/>
        <end position="99"/>
    </location>
</feature>
<feature type="transmembrane region" description="Helical" evidence="1">
    <location>
        <begin position="392"/>
        <end position="408"/>
    </location>
</feature>
<dbReference type="RefSeq" id="WP_090290499.1">
    <property type="nucleotide sequence ID" value="NZ_FNCK01000016.1"/>
</dbReference>
<dbReference type="STRING" id="120956.SAMN05421791_1164"/>
<dbReference type="InterPro" id="IPR018580">
    <property type="entry name" value="Uncharacterised_YfhO"/>
</dbReference>
<dbReference type="AlphaFoldDB" id="A0A1G7V8Q8"/>
<reference evidence="2 3" key="1">
    <citation type="submission" date="2016-10" db="EMBL/GenBank/DDBJ databases">
        <authorList>
            <person name="de Groot N.N."/>
        </authorList>
    </citation>
    <scope>NUCLEOTIDE SEQUENCE [LARGE SCALE GENOMIC DNA]</scope>
    <source>
        <strain evidence="2 3">ATCC BAA-466</strain>
    </source>
</reference>
<feature type="transmembrane region" description="Helical" evidence="1">
    <location>
        <begin position="160"/>
        <end position="178"/>
    </location>
</feature>
<feature type="transmembrane region" description="Helical" evidence="1">
    <location>
        <begin position="303"/>
        <end position="320"/>
    </location>
</feature>
<evidence type="ECO:0000313" key="2">
    <source>
        <dbReference type="EMBL" id="SDG56107.1"/>
    </source>
</evidence>
<dbReference type="Pfam" id="PF09586">
    <property type="entry name" value="YfhO"/>
    <property type="match status" value="1"/>
</dbReference>
<feature type="transmembrane region" description="Helical" evidence="1">
    <location>
        <begin position="443"/>
        <end position="464"/>
    </location>
</feature>
<accession>A0A1G7V8Q8</accession>
<protein>
    <submittedName>
        <fullName evidence="2">Uncharacterized membrane protein YfhO</fullName>
    </submittedName>
</protein>
<organism evidence="2 3">
    <name type="scientific">Facklamia miroungae</name>
    <dbReference type="NCBI Taxonomy" id="120956"/>
    <lineage>
        <taxon>Bacteria</taxon>
        <taxon>Bacillati</taxon>
        <taxon>Bacillota</taxon>
        <taxon>Bacilli</taxon>
        <taxon>Lactobacillales</taxon>
        <taxon>Aerococcaceae</taxon>
        <taxon>Facklamia</taxon>
    </lineage>
</organism>
<dbReference type="Proteomes" id="UP000199708">
    <property type="component" value="Unassembled WGS sequence"/>
</dbReference>
<dbReference type="OrthoDB" id="9815466at2"/>
<feature type="transmembrane region" description="Helical" evidence="1">
    <location>
        <begin position="853"/>
        <end position="874"/>
    </location>
</feature>
<keyword evidence="3" id="KW-1185">Reference proteome</keyword>
<feature type="transmembrane region" description="Helical" evidence="1">
    <location>
        <begin position="420"/>
        <end position="436"/>
    </location>
</feature>
<keyword evidence="1" id="KW-0472">Membrane</keyword>
<gene>
    <name evidence="2" type="ORF">SAMN05421791_1164</name>
</gene>
<feature type="transmembrane region" description="Helical" evidence="1">
    <location>
        <begin position="106"/>
        <end position="127"/>
    </location>
</feature>
<dbReference type="PANTHER" id="PTHR38454">
    <property type="entry name" value="INTEGRAL MEMBRANE PROTEIN-RELATED"/>
    <property type="match status" value="1"/>
</dbReference>
<keyword evidence="1" id="KW-0812">Transmembrane</keyword>
<feature type="transmembrane region" description="Helical" evidence="1">
    <location>
        <begin position="198"/>
        <end position="217"/>
    </location>
</feature>
<feature type="transmembrane region" description="Helical" evidence="1">
    <location>
        <begin position="7"/>
        <end position="28"/>
    </location>
</feature>